<protein>
    <submittedName>
        <fullName evidence="2">Uncharacterized protein</fullName>
    </submittedName>
</protein>
<dbReference type="AlphaFoldDB" id="A0A915HY26"/>
<dbReference type="Proteomes" id="UP000887565">
    <property type="component" value="Unplaced"/>
</dbReference>
<accession>A0A915HY26</accession>
<dbReference type="WBParaSite" id="nRc.2.0.1.t06789-RA">
    <property type="protein sequence ID" value="nRc.2.0.1.t06789-RA"/>
    <property type="gene ID" value="nRc.2.0.1.g06789"/>
</dbReference>
<evidence type="ECO:0000313" key="1">
    <source>
        <dbReference type="Proteomes" id="UP000887565"/>
    </source>
</evidence>
<name>A0A915HY26_ROMCU</name>
<evidence type="ECO:0000313" key="2">
    <source>
        <dbReference type="WBParaSite" id="nRc.2.0.1.t06789-RA"/>
    </source>
</evidence>
<proteinExistence type="predicted"/>
<keyword evidence="1" id="KW-1185">Reference proteome</keyword>
<reference evidence="2" key="1">
    <citation type="submission" date="2022-11" db="UniProtKB">
        <authorList>
            <consortium name="WormBaseParasite"/>
        </authorList>
    </citation>
    <scope>IDENTIFICATION</scope>
</reference>
<sequence>MEQEFTLDEKRHNLKWLKQNMHTLFDYKTADYWVNIYQHSIQDNQFQLGAVYYQGSDSQLSDSQVSDSQLSDSQLNDSQLIDSQLREFPNFHTYNNEKRKHAEL</sequence>
<organism evidence="1 2">
    <name type="scientific">Romanomermis culicivorax</name>
    <name type="common">Nematode worm</name>
    <dbReference type="NCBI Taxonomy" id="13658"/>
    <lineage>
        <taxon>Eukaryota</taxon>
        <taxon>Metazoa</taxon>
        <taxon>Ecdysozoa</taxon>
        <taxon>Nematoda</taxon>
        <taxon>Enoplea</taxon>
        <taxon>Dorylaimia</taxon>
        <taxon>Mermithida</taxon>
        <taxon>Mermithoidea</taxon>
        <taxon>Mermithidae</taxon>
        <taxon>Romanomermis</taxon>
    </lineage>
</organism>